<name>A0A9D9N8Y3_9BACT</name>
<reference evidence="1" key="1">
    <citation type="submission" date="2020-10" db="EMBL/GenBank/DDBJ databases">
        <authorList>
            <person name="Gilroy R."/>
        </authorList>
    </citation>
    <scope>NUCLEOTIDE SEQUENCE</scope>
    <source>
        <strain evidence="1">10037</strain>
    </source>
</reference>
<protein>
    <submittedName>
        <fullName evidence="1">Uncharacterized protein</fullName>
    </submittedName>
</protein>
<dbReference type="Proteomes" id="UP000823597">
    <property type="component" value="Unassembled WGS sequence"/>
</dbReference>
<proteinExistence type="predicted"/>
<dbReference type="AlphaFoldDB" id="A0A9D9N8Y3"/>
<evidence type="ECO:0000313" key="2">
    <source>
        <dbReference type="Proteomes" id="UP000823597"/>
    </source>
</evidence>
<accession>A0A9D9N8Y3</accession>
<sequence>MNRKFWKGWFDRNEISVVKDFGEPQQFKAAKLFLAVARKYAGDFAMIPENLALDKHIEQFPLTNFKFRKKRGTDVIYSKGGTKFDKDRMAYIIGLMSSIPASNKDSISEDGYVHIYSKYIQDFFPDYKCYLDYLISTGVLISDGFYIEGKKSIGYKFAPAYENTKLVKYVFHRKFQGKEEPSLAVPAQIYNKDTDRLEDNSLVDIPYLSFWYKDKKLTINPGAREYAWQVKERKFASGYSSWDDNHDKWDEKNKRYFKKYPKSQYNAAMHNIAAIETGAYNAKIDSNVHRLHSAITNMQKDYRNFLKYDGQELTAIDISNSQPFLLCILFNPDFWDRDSDAYINIGHLPENIQNRFSDELLAEIKTYVESIQEDSKSEYIIKASSGEVYKFMMDKANEQYPGCCKEKKDAKIMMLIAFFSANSFLNQDKEAAKMKRIFKATFPEIYGLIELAKTGIKQKNRFACLLQSVESEIILHRCCKRIWDEGEHKVPVFTIHDSIATTSEYVEFVRSIMDEELTKAAGVHPNFKTEAWSESNLKTNS</sequence>
<organism evidence="1 2">
    <name type="scientific">Candidatus Merdivivens pullistercoris</name>
    <dbReference type="NCBI Taxonomy" id="2840873"/>
    <lineage>
        <taxon>Bacteria</taxon>
        <taxon>Pseudomonadati</taxon>
        <taxon>Bacteroidota</taxon>
        <taxon>Bacteroidia</taxon>
        <taxon>Bacteroidales</taxon>
        <taxon>Muribaculaceae</taxon>
        <taxon>Muribaculaceae incertae sedis</taxon>
        <taxon>Candidatus Merdivivens</taxon>
    </lineage>
</organism>
<dbReference type="EMBL" id="JADIME010000029">
    <property type="protein sequence ID" value="MBO8464883.1"/>
    <property type="molecule type" value="Genomic_DNA"/>
</dbReference>
<evidence type="ECO:0000313" key="1">
    <source>
        <dbReference type="EMBL" id="MBO8464883.1"/>
    </source>
</evidence>
<reference evidence="1" key="2">
    <citation type="journal article" date="2021" name="PeerJ">
        <title>Extensive microbial diversity within the chicken gut microbiome revealed by metagenomics and culture.</title>
        <authorList>
            <person name="Gilroy R."/>
            <person name="Ravi A."/>
            <person name="Getino M."/>
            <person name="Pursley I."/>
            <person name="Horton D.L."/>
            <person name="Alikhan N.F."/>
            <person name="Baker D."/>
            <person name="Gharbi K."/>
            <person name="Hall N."/>
            <person name="Watson M."/>
            <person name="Adriaenssens E.M."/>
            <person name="Foster-Nyarko E."/>
            <person name="Jarju S."/>
            <person name="Secka A."/>
            <person name="Antonio M."/>
            <person name="Oren A."/>
            <person name="Chaudhuri R.R."/>
            <person name="La Ragione R."/>
            <person name="Hildebrand F."/>
            <person name="Pallen M.J."/>
        </authorList>
    </citation>
    <scope>NUCLEOTIDE SEQUENCE</scope>
    <source>
        <strain evidence="1">10037</strain>
    </source>
</reference>
<gene>
    <name evidence="1" type="ORF">IAB93_02660</name>
</gene>
<comment type="caution">
    <text evidence="1">The sequence shown here is derived from an EMBL/GenBank/DDBJ whole genome shotgun (WGS) entry which is preliminary data.</text>
</comment>